<protein>
    <submittedName>
        <fullName evidence="2">Uncharacterized protein</fullName>
    </submittedName>
</protein>
<proteinExistence type="predicted"/>
<sequence>MAYRTAIFLLDDNHPTNQILSEFLFRFGCREPRIVAYLESQSYIEELQRFIEDTNYKTSLELEPDQHQHSLGPSNHEEVRQSHQNNSLPQQQWSRYNTYGHFGPNGNSRDLICVNGPPNSQVKTRVANPNIPININSKSSNHRGCIYAVASSRQSSFTAAANLNSSSHSMPKQTEPGWKNPDRNLGALSDGYISTPVLSPTVISVSSPIETGKCMK</sequence>
<dbReference type="EMBL" id="CAAALY010088639">
    <property type="protein sequence ID" value="VEL27636.1"/>
    <property type="molecule type" value="Genomic_DNA"/>
</dbReference>
<gene>
    <name evidence="2" type="ORF">PXEA_LOCUS21076</name>
</gene>
<accession>A0A3S5A4Q9</accession>
<feature type="region of interest" description="Disordered" evidence="1">
    <location>
        <begin position="64"/>
        <end position="89"/>
    </location>
</feature>
<comment type="caution">
    <text evidence="2">The sequence shown here is derived from an EMBL/GenBank/DDBJ whole genome shotgun (WGS) entry which is preliminary data.</text>
</comment>
<organism evidence="2 3">
    <name type="scientific">Protopolystoma xenopodis</name>
    <dbReference type="NCBI Taxonomy" id="117903"/>
    <lineage>
        <taxon>Eukaryota</taxon>
        <taxon>Metazoa</taxon>
        <taxon>Spiralia</taxon>
        <taxon>Lophotrochozoa</taxon>
        <taxon>Platyhelminthes</taxon>
        <taxon>Monogenea</taxon>
        <taxon>Polyopisthocotylea</taxon>
        <taxon>Polystomatidea</taxon>
        <taxon>Polystomatidae</taxon>
        <taxon>Protopolystoma</taxon>
    </lineage>
</organism>
<dbReference type="Proteomes" id="UP000784294">
    <property type="component" value="Unassembled WGS sequence"/>
</dbReference>
<dbReference type="OrthoDB" id="10254377at2759"/>
<evidence type="ECO:0000313" key="3">
    <source>
        <dbReference type="Proteomes" id="UP000784294"/>
    </source>
</evidence>
<dbReference type="AlphaFoldDB" id="A0A3S5A4Q9"/>
<name>A0A3S5A4Q9_9PLAT</name>
<evidence type="ECO:0000313" key="2">
    <source>
        <dbReference type="EMBL" id="VEL27636.1"/>
    </source>
</evidence>
<keyword evidence="3" id="KW-1185">Reference proteome</keyword>
<evidence type="ECO:0000256" key="1">
    <source>
        <dbReference type="SAM" id="MobiDB-lite"/>
    </source>
</evidence>
<reference evidence="2" key="1">
    <citation type="submission" date="2018-11" db="EMBL/GenBank/DDBJ databases">
        <authorList>
            <consortium name="Pathogen Informatics"/>
        </authorList>
    </citation>
    <scope>NUCLEOTIDE SEQUENCE</scope>
</reference>